<proteinExistence type="predicted"/>
<gene>
    <name evidence="5" type="ORF">HNR50_000870</name>
</gene>
<evidence type="ECO:0000259" key="4">
    <source>
        <dbReference type="SMART" id="SM00892"/>
    </source>
</evidence>
<comment type="caution">
    <text evidence="5">The sequence shown here is derived from an EMBL/GenBank/DDBJ whole genome shotgun (WGS) entry which is preliminary data.</text>
</comment>
<sequence>MKRLLIFFISLPLFAGDFDLKPVILDRNYEHDRWVTEPKDQLFEFAAYTVSFDGPDDNNGDEVSDLWGIAEWVSYEIKRLETDHPLEDRPSWKSDRNLYEAGIAPKDDTYAVSGVRDLKEVKTDYRFVRGHLCPKDTAERISADAAYNTHTVLNAVPQLQWQNNGIWKTLEQDANEWADRYGRIWVITGPVFFNRTPALWLGQDNEKKAAVPDALFKIIIKENNYMIDTLTFLIPNILPKEEKEPADFLTDLNRIEDLTGLTFFVFTNKDRINQQLDGEINW</sequence>
<dbReference type="GO" id="GO:0004519">
    <property type="term" value="F:endonuclease activity"/>
    <property type="evidence" value="ECO:0007669"/>
    <property type="project" value="UniProtKB-KW"/>
</dbReference>
<protein>
    <submittedName>
        <fullName evidence="5">DNA/RNA endonuclease G (NUC1)</fullName>
    </submittedName>
</protein>
<reference evidence="5 6" key="1">
    <citation type="submission" date="2020-08" db="EMBL/GenBank/DDBJ databases">
        <title>Genomic Encyclopedia of Type Strains, Phase IV (KMG-IV): sequencing the most valuable type-strain genomes for metagenomic binning, comparative biology and taxonomic classification.</title>
        <authorList>
            <person name="Goeker M."/>
        </authorList>
    </citation>
    <scope>NUCLEOTIDE SEQUENCE [LARGE SCALE GENOMIC DNA]</scope>
    <source>
        <strain evidence="5 6">DSM 2461</strain>
    </source>
</reference>
<keyword evidence="2" id="KW-0479">Metal-binding</keyword>
<evidence type="ECO:0000313" key="6">
    <source>
        <dbReference type="Proteomes" id="UP000587760"/>
    </source>
</evidence>
<keyword evidence="5" id="KW-0540">Nuclease</keyword>
<dbReference type="SUPFAM" id="SSF54060">
    <property type="entry name" value="His-Me finger endonucleases"/>
    <property type="match status" value="1"/>
</dbReference>
<evidence type="ECO:0000256" key="1">
    <source>
        <dbReference type="PIRSR" id="PIRSR640255-1"/>
    </source>
</evidence>
<dbReference type="InterPro" id="IPR044925">
    <property type="entry name" value="His-Me_finger_sf"/>
</dbReference>
<dbReference type="SMART" id="SM00892">
    <property type="entry name" value="Endonuclease_NS"/>
    <property type="match status" value="1"/>
</dbReference>
<evidence type="ECO:0000259" key="3">
    <source>
        <dbReference type="SMART" id="SM00477"/>
    </source>
</evidence>
<name>A0A841R7R5_9SPIO</name>
<dbReference type="Proteomes" id="UP000587760">
    <property type="component" value="Unassembled WGS sequence"/>
</dbReference>
<dbReference type="GO" id="GO:0016787">
    <property type="term" value="F:hydrolase activity"/>
    <property type="evidence" value="ECO:0007669"/>
    <property type="project" value="InterPro"/>
</dbReference>
<feature type="active site" description="Proton acceptor" evidence="1">
    <location>
        <position position="131"/>
    </location>
</feature>
<dbReference type="InterPro" id="IPR040255">
    <property type="entry name" value="Non-specific_endonuclease"/>
</dbReference>
<dbReference type="SMART" id="SM00477">
    <property type="entry name" value="NUC"/>
    <property type="match status" value="1"/>
</dbReference>
<dbReference type="Pfam" id="PF01223">
    <property type="entry name" value="Endonuclease_NS"/>
    <property type="match status" value="1"/>
</dbReference>
<accession>A0A841R7R5</accession>
<dbReference type="RefSeq" id="WP_184744232.1">
    <property type="nucleotide sequence ID" value="NZ_JACHGJ010000001.1"/>
</dbReference>
<dbReference type="Gene3D" id="3.40.570.10">
    <property type="entry name" value="Extracellular Endonuclease, subunit A"/>
    <property type="match status" value="1"/>
</dbReference>
<dbReference type="InterPro" id="IPR001604">
    <property type="entry name" value="Endo_G_ENPP1-like_dom"/>
</dbReference>
<feature type="domain" description="DNA/RNA non-specific endonuclease/pyrophosphatase/phosphodiesterase" evidence="4">
    <location>
        <begin position="44"/>
        <end position="267"/>
    </location>
</feature>
<dbReference type="PANTHER" id="PTHR13966">
    <property type="entry name" value="ENDONUCLEASE RELATED"/>
    <property type="match status" value="1"/>
</dbReference>
<dbReference type="EMBL" id="JACHGJ010000001">
    <property type="protein sequence ID" value="MBB6479237.1"/>
    <property type="molecule type" value="Genomic_DNA"/>
</dbReference>
<dbReference type="PANTHER" id="PTHR13966:SF5">
    <property type="entry name" value="ENDONUCLEASE G, MITOCHONDRIAL"/>
    <property type="match status" value="1"/>
</dbReference>
<evidence type="ECO:0000256" key="2">
    <source>
        <dbReference type="PIRSR" id="PIRSR640255-2"/>
    </source>
</evidence>
<keyword evidence="5" id="KW-0255">Endonuclease</keyword>
<organism evidence="5 6">
    <name type="scientific">Spirochaeta isovalerica</name>
    <dbReference type="NCBI Taxonomy" id="150"/>
    <lineage>
        <taxon>Bacteria</taxon>
        <taxon>Pseudomonadati</taxon>
        <taxon>Spirochaetota</taxon>
        <taxon>Spirochaetia</taxon>
        <taxon>Spirochaetales</taxon>
        <taxon>Spirochaetaceae</taxon>
        <taxon>Spirochaeta</taxon>
    </lineage>
</organism>
<keyword evidence="5" id="KW-0378">Hydrolase</keyword>
<dbReference type="InterPro" id="IPR044929">
    <property type="entry name" value="DNA/RNA_non-sp_Endonuclease_sf"/>
</dbReference>
<feature type="binding site" evidence="2">
    <location>
        <position position="163"/>
    </location>
    <ligand>
        <name>Mg(2+)</name>
        <dbReference type="ChEBI" id="CHEBI:18420"/>
        <note>catalytic</note>
    </ligand>
</feature>
<evidence type="ECO:0000313" key="5">
    <source>
        <dbReference type="EMBL" id="MBB6479237.1"/>
    </source>
</evidence>
<keyword evidence="6" id="KW-1185">Reference proteome</keyword>
<dbReference type="GO" id="GO:0046872">
    <property type="term" value="F:metal ion binding"/>
    <property type="evidence" value="ECO:0007669"/>
    <property type="project" value="UniProtKB-KW"/>
</dbReference>
<dbReference type="GO" id="GO:0003676">
    <property type="term" value="F:nucleic acid binding"/>
    <property type="evidence" value="ECO:0007669"/>
    <property type="project" value="InterPro"/>
</dbReference>
<feature type="domain" description="ENPP1-3/EXOG-like endonuclease/phosphodiesterase" evidence="3">
    <location>
        <begin position="68"/>
        <end position="270"/>
    </location>
</feature>
<dbReference type="InterPro" id="IPR020821">
    <property type="entry name" value="ENPP1-3/EXOG-like_nuc-like"/>
</dbReference>
<dbReference type="AlphaFoldDB" id="A0A841R7R5"/>